<dbReference type="Gene3D" id="3.30.450.40">
    <property type="match status" value="1"/>
</dbReference>
<dbReference type="InterPro" id="IPR003018">
    <property type="entry name" value="GAF"/>
</dbReference>
<organism evidence="8 9">
    <name type="scientific">Craurococcus roseus</name>
    <dbReference type="NCBI Taxonomy" id="77585"/>
    <lineage>
        <taxon>Bacteria</taxon>
        <taxon>Pseudomonadati</taxon>
        <taxon>Pseudomonadota</taxon>
        <taxon>Alphaproteobacteria</taxon>
        <taxon>Acetobacterales</taxon>
        <taxon>Acetobacteraceae</taxon>
        <taxon>Craurococcus</taxon>
    </lineage>
</organism>
<proteinExistence type="predicted"/>
<feature type="domain" description="PAC" evidence="7">
    <location>
        <begin position="387"/>
        <end position="432"/>
    </location>
</feature>
<dbReference type="InterPro" id="IPR052162">
    <property type="entry name" value="Sensor_kinase/Photoreceptor"/>
</dbReference>
<dbReference type="PROSITE" id="PS50113">
    <property type="entry name" value="PAC"/>
    <property type="match status" value="2"/>
</dbReference>
<sequence length="432" mass="47034">MEYHHVAPAAEYGAARRQALVTSFSARALGGGLDLDALLAEAAAHAAAALRVERAQVLQHRPDAGDLLVRAGVGWGPGVVGRATLPAGMASPPGRALLTGSAVAVEDGRATEGFEWSGLLREHGVVASLDVPVRVPGGAVWGVLEADAEAPRRFRREHAHFLLSLAGLLGAAIRRLEVEAALRDSEALKGAILEASLDCIVTVDQDSRVVDWNPAAERTFGHARAAALGADMAKLIIPPESREAHRRGLARCLATGEGPMLGRRVEVEALRADGSRFPAELAVTPTSVGGRTFFTAHLRDITERRAAEAALAESEARFRAIADNIPQLAWMAKPDGRRVWYNRRWYDFTGLTPEEARDWGWHQAHHPEFLEREIARVRRAWKAGEPWEDTFPLRGADGDYRWFLTRAVPVRDAQGRVALWFGTNTDVTNEPM</sequence>
<evidence type="ECO:0000256" key="2">
    <source>
        <dbReference type="ARBA" id="ARBA00012438"/>
    </source>
</evidence>
<evidence type="ECO:0000259" key="6">
    <source>
        <dbReference type="PROSITE" id="PS50112"/>
    </source>
</evidence>
<dbReference type="PANTHER" id="PTHR43304">
    <property type="entry name" value="PHYTOCHROME-LIKE PROTEIN CPH1"/>
    <property type="match status" value="1"/>
</dbReference>
<evidence type="ECO:0000256" key="5">
    <source>
        <dbReference type="ARBA" id="ARBA00022777"/>
    </source>
</evidence>
<dbReference type="Gene3D" id="3.30.450.20">
    <property type="entry name" value="PAS domain"/>
    <property type="match status" value="2"/>
</dbReference>
<dbReference type="Pfam" id="PF01590">
    <property type="entry name" value="GAF"/>
    <property type="match status" value="1"/>
</dbReference>
<evidence type="ECO:0000259" key="7">
    <source>
        <dbReference type="PROSITE" id="PS50113"/>
    </source>
</evidence>
<dbReference type="InterPro" id="IPR035965">
    <property type="entry name" value="PAS-like_dom_sf"/>
</dbReference>
<dbReference type="SMART" id="SM00086">
    <property type="entry name" value="PAC"/>
    <property type="match status" value="2"/>
</dbReference>
<dbReference type="CDD" id="cd00130">
    <property type="entry name" value="PAS"/>
    <property type="match status" value="2"/>
</dbReference>
<dbReference type="Proteomes" id="UP001501588">
    <property type="component" value="Unassembled WGS sequence"/>
</dbReference>
<name>A0ABN1F9A7_9PROT</name>
<keyword evidence="5" id="KW-0418">Kinase</keyword>
<dbReference type="SUPFAM" id="SSF55781">
    <property type="entry name" value="GAF domain-like"/>
    <property type="match status" value="1"/>
</dbReference>
<evidence type="ECO:0000313" key="9">
    <source>
        <dbReference type="Proteomes" id="UP001501588"/>
    </source>
</evidence>
<keyword evidence="3" id="KW-0597">Phosphoprotein</keyword>
<evidence type="ECO:0000313" key="8">
    <source>
        <dbReference type="EMBL" id="GAA0585643.1"/>
    </source>
</evidence>
<dbReference type="InterPro" id="IPR013656">
    <property type="entry name" value="PAS_4"/>
</dbReference>
<reference evidence="8 9" key="1">
    <citation type="journal article" date="2019" name="Int. J. Syst. Evol. Microbiol.">
        <title>The Global Catalogue of Microorganisms (GCM) 10K type strain sequencing project: providing services to taxonomists for standard genome sequencing and annotation.</title>
        <authorList>
            <consortium name="The Broad Institute Genomics Platform"/>
            <consortium name="The Broad Institute Genome Sequencing Center for Infectious Disease"/>
            <person name="Wu L."/>
            <person name="Ma J."/>
        </authorList>
    </citation>
    <scope>NUCLEOTIDE SEQUENCE [LARGE SCALE GENOMIC DNA]</scope>
    <source>
        <strain evidence="8 9">JCM 9933</strain>
    </source>
</reference>
<evidence type="ECO:0000256" key="1">
    <source>
        <dbReference type="ARBA" id="ARBA00000085"/>
    </source>
</evidence>
<dbReference type="RefSeq" id="WP_343895639.1">
    <property type="nucleotide sequence ID" value="NZ_BAAAFZ010000031.1"/>
</dbReference>
<feature type="domain" description="PAC" evidence="7">
    <location>
        <begin position="263"/>
        <end position="313"/>
    </location>
</feature>
<dbReference type="InterPro" id="IPR029016">
    <property type="entry name" value="GAF-like_dom_sf"/>
</dbReference>
<dbReference type="InterPro" id="IPR000700">
    <property type="entry name" value="PAS-assoc_C"/>
</dbReference>
<accession>A0ABN1F9A7</accession>
<protein>
    <recommendedName>
        <fullName evidence="2">histidine kinase</fullName>
        <ecNumber evidence="2">2.7.13.3</ecNumber>
    </recommendedName>
</protein>
<feature type="domain" description="PAS" evidence="6">
    <location>
        <begin position="185"/>
        <end position="256"/>
    </location>
</feature>
<keyword evidence="4" id="KW-0808">Transferase</keyword>
<comment type="catalytic activity">
    <reaction evidence="1">
        <text>ATP + protein L-histidine = ADP + protein N-phospho-L-histidine.</text>
        <dbReference type="EC" id="2.7.13.3"/>
    </reaction>
</comment>
<feature type="domain" description="PAS" evidence="6">
    <location>
        <begin position="314"/>
        <end position="355"/>
    </location>
</feature>
<dbReference type="SMART" id="SM00065">
    <property type="entry name" value="GAF"/>
    <property type="match status" value="1"/>
</dbReference>
<dbReference type="PANTHER" id="PTHR43304:SF1">
    <property type="entry name" value="PAC DOMAIN-CONTAINING PROTEIN"/>
    <property type="match status" value="1"/>
</dbReference>
<dbReference type="NCBIfam" id="TIGR00229">
    <property type="entry name" value="sensory_box"/>
    <property type="match status" value="2"/>
</dbReference>
<dbReference type="InterPro" id="IPR000014">
    <property type="entry name" value="PAS"/>
</dbReference>
<gene>
    <name evidence="8" type="ORF">GCM10009416_25060</name>
</gene>
<dbReference type="SMART" id="SM00091">
    <property type="entry name" value="PAS"/>
    <property type="match status" value="2"/>
</dbReference>
<comment type="caution">
    <text evidence="8">The sequence shown here is derived from an EMBL/GenBank/DDBJ whole genome shotgun (WGS) entry which is preliminary data.</text>
</comment>
<keyword evidence="9" id="KW-1185">Reference proteome</keyword>
<dbReference type="SUPFAM" id="SSF55785">
    <property type="entry name" value="PYP-like sensor domain (PAS domain)"/>
    <property type="match status" value="2"/>
</dbReference>
<dbReference type="Pfam" id="PF08448">
    <property type="entry name" value="PAS_4"/>
    <property type="match status" value="1"/>
</dbReference>
<dbReference type="EC" id="2.7.13.3" evidence="2"/>
<dbReference type="EMBL" id="BAAAFZ010000031">
    <property type="protein sequence ID" value="GAA0585643.1"/>
    <property type="molecule type" value="Genomic_DNA"/>
</dbReference>
<dbReference type="InterPro" id="IPR001610">
    <property type="entry name" value="PAC"/>
</dbReference>
<evidence type="ECO:0000256" key="3">
    <source>
        <dbReference type="ARBA" id="ARBA00022553"/>
    </source>
</evidence>
<evidence type="ECO:0000256" key="4">
    <source>
        <dbReference type="ARBA" id="ARBA00022679"/>
    </source>
</evidence>
<dbReference type="Pfam" id="PF13426">
    <property type="entry name" value="PAS_9"/>
    <property type="match status" value="1"/>
</dbReference>
<dbReference type="PROSITE" id="PS50112">
    <property type="entry name" value="PAS"/>
    <property type="match status" value="2"/>
</dbReference>